<accession>A0A6J8C8K6</accession>
<protein>
    <submittedName>
        <fullName evidence="1">RAG1</fullName>
        <ecNumber evidence="1">2.3.2.27</ecNumber>
    </submittedName>
</protein>
<dbReference type="EMBL" id="CACVKT020004844">
    <property type="protein sequence ID" value="CAC5391851.1"/>
    <property type="molecule type" value="Genomic_DNA"/>
</dbReference>
<keyword evidence="1" id="KW-0012">Acyltransferase</keyword>
<dbReference type="GO" id="GO:0061630">
    <property type="term" value="F:ubiquitin protein ligase activity"/>
    <property type="evidence" value="ECO:0007669"/>
    <property type="project" value="UniProtKB-EC"/>
</dbReference>
<keyword evidence="2" id="KW-1185">Reference proteome</keyword>
<dbReference type="OrthoDB" id="5971732at2759"/>
<organism evidence="1 2">
    <name type="scientific">Mytilus coruscus</name>
    <name type="common">Sea mussel</name>
    <dbReference type="NCBI Taxonomy" id="42192"/>
    <lineage>
        <taxon>Eukaryota</taxon>
        <taxon>Metazoa</taxon>
        <taxon>Spiralia</taxon>
        <taxon>Lophotrochozoa</taxon>
        <taxon>Mollusca</taxon>
        <taxon>Bivalvia</taxon>
        <taxon>Autobranchia</taxon>
        <taxon>Pteriomorphia</taxon>
        <taxon>Mytilida</taxon>
        <taxon>Mytiloidea</taxon>
        <taxon>Mytilidae</taxon>
        <taxon>Mytilinae</taxon>
        <taxon>Mytilus</taxon>
    </lineage>
</organism>
<evidence type="ECO:0000313" key="1">
    <source>
        <dbReference type="EMBL" id="CAC5391851.1"/>
    </source>
</evidence>
<dbReference type="Proteomes" id="UP000507470">
    <property type="component" value="Unassembled WGS sequence"/>
</dbReference>
<dbReference type="AlphaFoldDB" id="A0A6J8C8K6"/>
<dbReference type="EC" id="2.3.2.27" evidence="1"/>
<name>A0A6J8C8K6_MYTCO</name>
<gene>
    <name evidence="1" type="ORF">MCOR_26831</name>
</gene>
<evidence type="ECO:0000313" key="2">
    <source>
        <dbReference type="Proteomes" id="UP000507470"/>
    </source>
</evidence>
<keyword evidence="1" id="KW-0808">Transferase</keyword>
<proteinExistence type="predicted"/>
<reference evidence="1 2" key="1">
    <citation type="submission" date="2020-06" db="EMBL/GenBank/DDBJ databases">
        <authorList>
            <person name="Li R."/>
            <person name="Bekaert M."/>
        </authorList>
    </citation>
    <scope>NUCLEOTIDE SEQUENCE [LARGE SCALE GENOMIC DNA]</scope>
    <source>
        <strain evidence="2">wild</strain>
    </source>
</reference>
<sequence length="423" mass="47297">MEDKGNSGLCSDAEGKSSCDPIHTLEAQCSYNEGKAIIYDPLHTSRLQGICRLCGKELKNVQTYPKHLFKEDILKSKSICVDDEVNEMFPARICKTDAREFYRLRAGKCAESSYINRLETPIFYKLHSDDCSLCSNKVTLQGRPKRKSSLQKAEIGSKKIKMDSTGAFTSEGCQPNTHGPTDKTFYPEDTDESFILKQFIKFLRCTPNLRKIDFFSSLMNELSGNDLSLLSYCLGRKISHAASKDADSQTLLYKDMNAMADFNVFDWMKERNVVLVSLLLGASGSDTDLASVQNQQQKLLSISRAVEHFYLVSYPKFISPLSFLLNVCSYALSGSKSIVDMYGNASPAGHYKTVTQWLRDQSTPEVETPEGNILNVFDNEQVIGRKNQIKPGSKTEMSIITNKGFIALSSDDHDDCLQVKATT</sequence>